<organism evidence="2">
    <name type="scientific">hydrothermal vent metagenome</name>
    <dbReference type="NCBI Taxonomy" id="652676"/>
    <lineage>
        <taxon>unclassified sequences</taxon>
        <taxon>metagenomes</taxon>
        <taxon>ecological metagenomes</taxon>
    </lineage>
</organism>
<feature type="compositionally biased region" description="Low complexity" evidence="1">
    <location>
        <begin position="32"/>
        <end position="45"/>
    </location>
</feature>
<dbReference type="AlphaFoldDB" id="A0A3B1DYK7"/>
<evidence type="ECO:0000256" key="1">
    <source>
        <dbReference type="SAM" id="MobiDB-lite"/>
    </source>
</evidence>
<evidence type="ECO:0000313" key="2">
    <source>
        <dbReference type="EMBL" id="VAX41544.1"/>
    </source>
</evidence>
<feature type="compositionally biased region" description="Polar residues" evidence="1">
    <location>
        <begin position="46"/>
        <end position="63"/>
    </location>
</feature>
<sequence>MRNINHAPRLLVALAITLVGVVGTTWAQQTTPAATSGASQQSSGTNATTEPTQPDQQNQTAGESTPAEAQASAGPSAAVVSVARWLRAIGGRISMGPKIDHTTRISLPKPTDARLGWRVSTPSFAHARLVMPPARAAPANAAPSNESTQTDAVELVAEPATNE</sequence>
<proteinExistence type="predicted"/>
<accession>A0A3B1DYK7</accession>
<name>A0A3B1DYK7_9ZZZZ</name>
<feature type="region of interest" description="Disordered" evidence="1">
    <location>
        <begin position="32"/>
        <end position="76"/>
    </location>
</feature>
<feature type="compositionally biased region" description="Low complexity" evidence="1">
    <location>
        <begin position="67"/>
        <end position="76"/>
    </location>
</feature>
<feature type="region of interest" description="Disordered" evidence="1">
    <location>
        <begin position="136"/>
        <end position="163"/>
    </location>
</feature>
<reference evidence="2" key="1">
    <citation type="submission" date="2018-06" db="EMBL/GenBank/DDBJ databases">
        <authorList>
            <person name="Zhirakovskaya E."/>
        </authorList>
    </citation>
    <scope>NUCLEOTIDE SEQUENCE</scope>
</reference>
<protein>
    <submittedName>
        <fullName evidence="2">Uncharacterized protein</fullName>
    </submittedName>
</protein>
<gene>
    <name evidence="2" type="ORF">MNBD_PLANCTO03-1782</name>
</gene>
<dbReference type="EMBL" id="UOGK01000560">
    <property type="protein sequence ID" value="VAX41544.1"/>
    <property type="molecule type" value="Genomic_DNA"/>
</dbReference>